<evidence type="ECO:0000313" key="1">
    <source>
        <dbReference type="EMBL" id="KKN86944.1"/>
    </source>
</evidence>
<gene>
    <name evidence="1" type="ORF">LCGC14_0265070</name>
</gene>
<accession>A0A0F9U5R2</accession>
<reference evidence="1" key="1">
    <citation type="journal article" date="2015" name="Nature">
        <title>Complex archaea that bridge the gap between prokaryotes and eukaryotes.</title>
        <authorList>
            <person name="Spang A."/>
            <person name="Saw J.H."/>
            <person name="Jorgensen S.L."/>
            <person name="Zaremba-Niedzwiedzka K."/>
            <person name="Martijn J."/>
            <person name="Lind A.E."/>
            <person name="van Eijk R."/>
            <person name="Schleper C."/>
            <person name="Guy L."/>
            <person name="Ettema T.J."/>
        </authorList>
    </citation>
    <scope>NUCLEOTIDE SEQUENCE</scope>
</reference>
<proteinExistence type="predicted"/>
<organism evidence="1">
    <name type="scientific">marine sediment metagenome</name>
    <dbReference type="NCBI Taxonomy" id="412755"/>
    <lineage>
        <taxon>unclassified sequences</taxon>
        <taxon>metagenomes</taxon>
        <taxon>ecological metagenomes</taxon>
    </lineage>
</organism>
<protein>
    <submittedName>
        <fullName evidence="1">Uncharacterized protein</fullName>
    </submittedName>
</protein>
<comment type="caution">
    <text evidence="1">The sequence shown here is derived from an EMBL/GenBank/DDBJ whole genome shotgun (WGS) entry which is preliminary data.</text>
</comment>
<name>A0A0F9U5R2_9ZZZZ</name>
<dbReference type="EMBL" id="LAZR01000143">
    <property type="protein sequence ID" value="KKN86944.1"/>
    <property type="molecule type" value="Genomic_DNA"/>
</dbReference>
<sequence length="125" mass="13543">MQVITSPIPGDLAKLPGVSTGFRPVPVNRGRFVFTGKPGCGKSTLAHSNPKAFILDPEMGGNTADDPRAICFTPDPDSNPETIKNHFEDVKKRLGTMESIVPKIVTKVSELSKFHVDEKPKTEGK</sequence>
<dbReference type="AlphaFoldDB" id="A0A0F9U5R2"/>